<evidence type="ECO:0000313" key="1">
    <source>
        <dbReference type="EMBL" id="CRK95457.1"/>
    </source>
</evidence>
<proteinExistence type="predicted"/>
<protein>
    <submittedName>
        <fullName evidence="1">CLUMA_CG008926, isoform A</fullName>
    </submittedName>
</protein>
<sequence length="61" mass="7079">MRTSQAPQMGATRKLTNFILEYIHSSSKSGEQDEKDERKLGNRRHKTLLSSILHEIIIREV</sequence>
<evidence type="ECO:0000313" key="2">
    <source>
        <dbReference type="Proteomes" id="UP000183832"/>
    </source>
</evidence>
<dbReference type="AlphaFoldDB" id="A0A1J1IAK6"/>
<dbReference type="EMBL" id="CVRI01000042">
    <property type="protein sequence ID" value="CRK95457.1"/>
    <property type="molecule type" value="Genomic_DNA"/>
</dbReference>
<gene>
    <name evidence="1" type="ORF">CLUMA_CG008926</name>
</gene>
<keyword evidence="2" id="KW-1185">Reference proteome</keyword>
<organism evidence="1 2">
    <name type="scientific">Clunio marinus</name>
    <dbReference type="NCBI Taxonomy" id="568069"/>
    <lineage>
        <taxon>Eukaryota</taxon>
        <taxon>Metazoa</taxon>
        <taxon>Ecdysozoa</taxon>
        <taxon>Arthropoda</taxon>
        <taxon>Hexapoda</taxon>
        <taxon>Insecta</taxon>
        <taxon>Pterygota</taxon>
        <taxon>Neoptera</taxon>
        <taxon>Endopterygota</taxon>
        <taxon>Diptera</taxon>
        <taxon>Nematocera</taxon>
        <taxon>Chironomoidea</taxon>
        <taxon>Chironomidae</taxon>
        <taxon>Clunio</taxon>
    </lineage>
</organism>
<dbReference type="Proteomes" id="UP000183832">
    <property type="component" value="Unassembled WGS sequence"/>
</dbReference>
<accession>A0A1J1IAK6</accession>
<reference evidence="1 2" key="1">
    <citation type="submission" date="2015-04" db="EMBL/GenBank/DDBJ databases">
        <authorList>
            <person name="Syromyatnikov M.Y."/>
            <person name="Popov V.N."/>
        </authorList>
    </citation>
    <scope>NUCLEOTIDE SEQUENCE [LARGE SCALE GENOMIC DNA]</scope>
</reference>
<name>A0A1J1IAK6_9DIPT</name>